<reference evidence="2" key="1">
    <citation type="submission" date="2022-11" db="EMBL/GenBank/DDBJ databases">
        <title>Isolation and characterization of PLA-degrading bacterium Massilia sp. from Antarctic soil.</title>
        <authorList>
            <person name="Sato K."/>
            <person name="Gomez-Fuentes C."/>
            <person name="Ahmad S.A."/>
            <person name="Zulkharnain A."/>
        </authorList>
    </citation>
    <scope>NUCLEOTIDE SEQUENCE</scope>
    <source>
        <strain evidence="2">N-3</strain>
    </source>
</reference>
<dbReference type="RefSeq" id="WP_281913666.1">
    <property type="nucleotide sequence ID" value="NZ_AP026966.1"/>
</dbReference>
<dbReference type="Pfam" id="PF09912">
    <property type="entry name" value="DUF2141"/>
    <property type="match status" value="1"/>
</dbReference>
<keyword evidence="1" id="KW-0732">Signal</keyword>
<evidence type="ECO:0000313" key="3">
    <source>
        <dbReference type="Proteomes" id="UP001163336"/>
    </source>
</evidence>
<proteinExistence type="predicted"/>
<evidence type="ECO:0000256" key="1">
    <source>
        <dbReference type="SAM" id="SignalP"/>
    </source>
</evidence>
<protein>
    <recommendedName>
        <fullName evidence="4">DUF2141 domain-containing protein</fullName>
    </recommendedName>
</protein>
<dbReference type="Proteomes" id="UP001163336">
    <property type="component" value="Chromosome"/>
</dbReference>
<gene>
    <name evidence="2" type="ORF">MasN3_17870</name>
</gene>
<organism evidence="2 3">
    <name type="scientific">Massilia varians</name>
    <dbReference type="NCBI Taxonomy" id="457921"/>
    <lineage>
        <taxon>Bacteria</taxon>
        <taxon>Pseudomonadati</taxon>
        <taxon>Pseudomonadota</taxon>
        <taxon>Betaproteobacteria</taxon>
        <taxon>Burkholderiales</taxon>
        <taxon>Oxalobacteraceae</taxon>
        <taxon>Telluria group</taxon>
        <taxon>Massilia</taxon>
    </lineage>
</organism>
<evidence type="ECO:0000313" key="2">
    <source>
        <dbReference type="EMBL" id="BDT58293.1"/>
    </source>
</evidence>
<evidence type="ECO:0008006" key="4">
    <source>
        <dbReference type="Google" id="ProtNLM"/>
    </source>
</evidence>
<sequence length="135" mass="14396">MRHLLLSCALLLASLPASAATVEVRVSNVAAGKGKINVAVCDRERFLKQCAHHASVPAQAGETVIGFKDIPPGTWAVLAYQDENGNNQLDRNFLGIPTENYGFSRDAAGRFGPPGFDEAAIEVREGTTVAPIKLH</sequence>
<dbReference type="InterPro" id="IPR018673">
    <property type="entry name" value="DUF2141"/>
</dbReference>
<name>A0ABN6TCJ8_9BURK</name>
<dbReference type="EMBL" id="AP026966">
    <property type="protein sequence ID" value="BDT58293.1"/>
    <property type="molecule type" value="Genomic_DNA"/>
</dbReference>
<feature type="signal peptide" evidence="1">
    <location>
        <begin position="1"/>
        <end position="19"/>
    </location>
</feature>
<keyword evidence="3" id="KW-1185">Reference proteome</keyword>
<feature type="chain" id="PRO_5046570126" description="DUF2141 domain-containing protein" evidence="1">
    <location>
        <begin position="20"/>
        <end position="135"/>
    </location>
</feature>
<accession>A0ABN6TCJ8</accession>